<proteinExistence type="predicted"/>
<accession>A0A7W6ADQ1</accession>
<dbReference type="RefSeq" id="WP_183952383.1">
    <property type="nucleotide sequence ID" value="NZ_JACIDH010000014.1"/>
</dbReference>
<evidence type="ECO:0000313" key="7">
    <source>
        <dbReference type="EMBL" id="MBB3880323.1"/>
    </source>
</evidence>
<dbReference type="Pfam" id="PF01226">
    <property type="entry name" value="Form_Nir_trans"/>
    <property type="match status" value="1"/>
</dbReference>
<gene>
    <name evidence="7" type="ORF">GGR48_002767</name>
</gene>
<keyword evidence="8" id="KW-1185">Reference proteome</keyword>
<evidence type="ECO:0000313" key="8">
    <source>
        <dbReference type="Proteomes" id="UP000538670"/>
    </source>
</evidence>
<feature type="region of interest" description="Disordered" evidence="5">
    <location>
        <begin position="1"/>
        <end position="28"/>
    </location>
</feature>
<evidence type="ECO:0000256" key="2">
    <source>
        <dbReference type="ARBA" id="ARBA00022692"/>
    </source>
</evidence>
<dbReference type="EMBL" id="JACIDH010000014">
    <property type="protein sequence ID" value="MBB3880323.1"/>
    <property type="molecule type" value="Genomic_DNA"/>
</dbReference>
<dbReference type="Proteomes" id="UP000538670">
    <property type="component" value="Unassembled WGS sequence"/>
</dbReference>
<dbReference type="AlphaFoldDB" id="A0A7W6ADQ1"/>
<dbReference type="GO" id="GO:0015499">
    <property type="term" value="F:formate transmembrane transporter activity"/>
    <property type="evidence" value="ECO:0007669"/>
    <property type="project" value="TreeGrafter"/>
</dbReference>
<dbReference type="PANTHER" id="PTHR30520:SF2">
    <property type="entry name" value="INNER MEMBRANE PROTEIN YFDC"/>
    <property type="match status" value="1"/>
</dbReference>
<comment type="caution">
    <text evidence="7">The sequence shown here is derived from an EMBL/GenBank/DDBJ whole genome shotgun (WGS) entry which is preliminary data.</text>
</comment>
<evidence type="ECO:0000256" key="6">
    <source>
        <dbReference type="SAM" id="Phobius"/>
    </source>
</evidence>
<evidence type="ECO:0000256" key="1">
    <source>
        <dbReference type="ARBA" id="ARBA00004141"/>
    </source>
</evidence>
<dbReference type="PANTHER" id="PTHR30520">
    <property type="entry name" value="FORMATE TRANSPORTER-RELATED"/>
    <property type="match status" value="1"/>
</dbReference>
<organism evidence="7 8">
    <name type="scientific">Sphingomonas pseudosanguinis</name>
    <dbReference type="NCBI Taxonomy" id="413712"/>
    <lineage>
        <taxon>Bacteria</taxon>
        <taxon>Pseudomonadati</taxon>
        <taxon>Pseudomonadota</taxon>
        <taxon>Alphaproteobacteria</taxon>
        <taxon>Sphingomonadales</taxon>
        <taxon>Sphingomonadaceae</taxon>
        <taxon>Sphingomonas</taxon>
    </lineage>
</organism>
<dbReference type="GO" id="GO:0005886">
    <property type="term" value="C:plasma membrane"/>
    <property type="evidence" value="ECO:0007669"/>
    <property type="project" value="TreeGrafter"/>
</dbReference>
<keyword evidence="3 6" id="KW-1133">Transmembrane helix</keyword>
<evidence type="ECO:0000256" key="3">
    <source>
        <dbReference type="ARBA" id="ARBA00022989"/>
    </source>
</evidence>
<keyword evidence="4 6" id="KW-0472">Membrane</keyword>
<comment type="subcellular location">
    <subcellularLocation>
        <location evidence="1">Membrane</location>
        <topology evidence="1">Multi-pass membrane protein</topology>
    </subcellularLocation>
</comment>
<feature type="transmembrane region" description="Helical" evidence="6">
    <location>
        <begin position="202"/>
        <end position="223"/>
    </location>
</feature>
<sequence>MAHDDKPENDGPPHDGQEGEAQKAADAKELHRTVREAGEAELDRPAGALFWSGLAAGIAIHSSLIAEGALHAGLPEAPWRELVASLGYPVGFLVVILGRMQLFTESTITAMLPLVTKPSGWALRRTLRLWAIVLLANLIGTALAAGMVAGGALGNAEIRESMLAVSERILALGGWETFVNAIPAGFLIAVVAWILPNGRTQAFWIILAITYVIAIAGFSHSIVGADETFLLLFTGKIDGMRALFGLLIPAILGNLAGGAGLFTLLAHGQVQGEARA</sequence>
<dbReference type="InterPro" id="IPR023271">
    <property type="entry name" value="Aquaporin-like"/>
</dbReference>
<dbReference type="InterPro" id="IPR000292">
    <property type="entry name" value="For/NO2_transpt"/>
</dbReference>
<feature type="transmembrane region" description="Helical" evidence="6">
    <location>
        <begin position="243"/>
        <end position="266"/>
    </location>
</feature>
<feature type="transmembrane region" description="Helical" evidence="6">
    <location>
        <begin position="127"/>
        <end position="149"/>
    </location>
</feature>
<name>A0A7W6ADQ1_9SPHN</name>
<reference evidence="7 8" key="1">
    <citation type="submission" date="2020-08" db="EMBL/GenBank/DDBJ databases">
        <title>Genomic Encyclopedia of Type Strains, Phase IV (KMG-IV): sequencing the most valuable type-strain genomes for metagenomic binning, comparative biology and taxonomic classification.</title>
        <authorList>
            <person name="Goeker M."/>
        </authorList>
    </citation>
    <scope>NUCLEOTIDE SEQUENCE [LARGE SCALE GENOMIC DNA]</scope>
    <source>
        <strain evidence="7 8">DSM 19512</strain>
    </source>
</reference>
<feature type="transmembrane region" description="Helical" evidence="6">
    <location>
        <begin position="169"/>
        <end position="195"/>
    </location>
</feature>
<dbReference type="Gene3D" id="1.20.1080.10">
    <property type="entry name" value="Glycerol uptake facilitator protein"/>
    <property type="match status" value="1"/>
</dbReference>
<evidence type="ECO:0000256" key="5">
    <source>
        <dbReference type="SAM" id="MobiDB-lite"/>
    </source>
</evidence>
<protein>
    <submittedName>
        <fullName evidence="7">Formate/nitrite transporter FocA (FNT family)</fullName>
    </submittedName>
</protein>
<evidence type="ECO:0000256" key="4">
    <source>
        <dbReference type="ARBA" id="ARBA00023136"/>
    </source>
</evidence>
<keyword evidence="2 6" id="KW-0812">Transmembrane</keyword>